<comment type="subcellular location">
    <subcellularLocation>
        <location evidence="2">Cytoplasm</location>
    </subcellularLocation>
    <subcellularLocation>
        <location evidence="1">Nucleus</location>
    </subcellularLocation>
</comment>
<dbReference type="GO" id="GO:0005634">
    <property type="term" value="C:nucleus"/>
    <property type="evidence" value="ECO:0007669"/>
    <property type="project" value="UniProtKB-SubCell"/>
</dbReference>
<sequence>MMDLQSNDDIDLEDGEVYLENININQNSTRIHHQLQLSASGDDEIYTPLQRPAPTTTTTPAAIAIMGAAENVASPLATCHQLQSALDDESQSNTESSSGESSEEGCIKKLRTDVASTASASGLNQKKRKKRIRRTVMVRVPPPSDTDSNRARFKKYNVWTAALQEDALSENMRGCDVTRSSSDRNVENYDFSMRFRLNGENTLKRRLSNSSDEGSSHPAHKRGRQSLRPTVESQRERHPLKGRLGQRSRSRRGNSSTSGSSDNSSEPRHILDLKDTSGRDACDVAREMAGKLYEEKDELLVRVVEVLGLDVPLELYKETQRIEADGGMMIKNGRRRRTPGGVFLFLLKHHNNITPAQQKSIFTEDRQNDNKSRKQIETLIRDRKVEELKKCLSEKSTELPLLLTRKEHYLQGAESLNQNQPGNLSNPPPSPVGQEQNSPEYKTHEININLIDNADLPSTSKAAATAGLKELISYDDDILDVNCGEMDLF</sequence>
<feature type="compositionally biased region" description="Basic and acidic residues" evidence="11">
    <location>
        <begin position="265"/>
        <end position="276"/>
    </location>
</feature>
<feature type="compositionally biased region" description="Low complexity" evidence="11">
    <location>
        <begin position="91"/>
        <end position="100"/>
    </location>
</feature>
<keyword evidence="6" id="KW-0963">Cytoplasm</keyword>
<protein>
    <recommendedName>
        <fullName evidence="4">Phosphorylated adapter RNA export protein</fullName>
    </recommendedName>
    <alternativeName>
        <fullName evidence="10">RNA U small nuclear RNA export adapter protein</fullName>
    </alternativeName>
</protein>
<dbReference type="Pfam" id="PF10258">
    <property type="entry name" value="PHAX_RNA-bd"/>
    <property type="match status" value="1"/>
</dbReference>
<evidence type="ECO:0000259" key="12">
    <source>
        <dbReference type="Pfam" id="PF10258"/>
    </source>
</evidence>
<dbReference type="GO" id="GO:0003723">
    <property type="term" value="F:RNA binding"/>
    <property type="evidence" value="ECO:0007669"/>
    <property type="project" value="UniProtKB-KW"/>
</dbReference>
<dbReference type="PANTHER" id="PTHR13135:SF0">
    <property type="entry name" value="PHOSPHORYLATED ADAPTER RNA EXPORT PROTEIN"/>
    <property type="match status" value="1"/>
</dbReference>
<comment type="caution">
    <text evidence="13">The sequence shown here is derived from an EMBL/GenBank/DDBJ whole genome shotgun (WGS) entry which is preliminary data.</text>
</comment>
<dbReference type="GO" id="GO:0015031">
    <property type="term" value="P:protein transport"/>
    <property type="evidence" value="ECO:0007669"/>
    <property type="project" value="UniProtKB-KW"/>
</dbReference>
<dbReference type="EMBL" id="JAJJHW010002585">
    <property type="protein sequence ID" value="KAH8370899.1"/>
    <property type="molecule type" value="Genomic_DNA"/>
</dbReference>
<evidence type="ECO:0000256" key="10">
    <source>
        <dbReference type="ARBA" id="ARBA00030834"/>
    </source>
</evidence>
<name>A0AAD4JZQ7_9MUSC</name>
<evidence type="ECO:0000256" key="2">
    <source>
        <dbReference type="ARBA" id="ARBA00004496"/>
    </source>
</evidence>
<dbReference type="GO" id="GO:0005737">
    <property type="term" value="C:cytoplasm"/>
    <property type="evidence" value="ECO:0007669"/>
    <property type="project" value="UniProtKB-SubCell"/>
</dbReference>
<feature type="domain" description="Phosphorylated adapter RNA export protein RNA-binding" evidence="12">
    <location>
        <begin position="284"/>
        <end position="367"/>
    </location>
</feature>
<dbReference type="GO" id="GO:0006408">
    <property type="term" value="P:snRNA export from nucleus"/>
    <property type="evidence" value="ECO:0007669"/>
    <property type="project" value="InterPro"/>
</dbReference>
<dbReference type="FunFam" id="1.10.10.1440:FF:000001">
    <property type="entry name" value="phosphorylated adapter RNA export protein-like"/>
    <property type="match status" value="1"/>
</dbReference>
<dbReference type="AlphaFoldDB" id="A0AAD4JZQ7"/>
<evidence type="ECO:0000256" key="4">
    <source>
        <dbReference type="ARBA" id="ARBA00016856"/>
    </source>
</evidence>
<dbReference type="InterPro" id="IPR019385">
    <property type="entry name" value="PHAX_RNA-binding_domain"/>
</dbReference>
<comment type="similarity">
    <text evidence="3">Belongs to the PHAX family.</text>
</comment>
<keyword evidence="9" id="KW-0539">Nucleus</keyword>
<feature type="region of interest" description="Disordered" evidence="11">
    <location>
        <begin position="416"/>
        <end position="438"/>
    </location>
</feature>
<evidence type="ECO:0000256" key="7">
    <source>
        <dbReference type="ARBA" id="ARBA00022884"/>
    </source>
</evidence>
<dbReference type="Proteomes" id="UP001200034">
    <property type="component" value="Unassembled WGS sequence"/>
</dbReference>
<dbReference type="InterPro" id="IPR038092">
    <property type="entry name" value="PHAX_RNA-binding_sf"/>
</dbReference>
<evidence type="ECO:0000256" key="5">
    <source>
        <dbReference type="ARBA" id="ARBA00022448"/>
    </source>
</evidence>
<accession>A0AAD4JZQ7</accession>
<dbReference type="InterPro" id="IPR039047">
    <property type="entry name" value="PHAX"/>
</dbReference>
<reference evidence="13" key="1">
    <citation type="journal article" date="2021" name="Mol. Ecol. Resour.">
        <title>Phylogenomic analyses of the genus Drosophila reveals genomic signals of climate adaptation.</title>
        <authorList>
            <person name="Li F."/>
            <person name="Rane R.V."/>
            <person name="Luria V."/>
            <person name="Xiong Z."/>
            <person name="Chen J."/>
            <person name="Li Z."/>
            <person name="Catullo R.A."/>
            <person name="Griffin P.C."/>
            <person name="Schiffer M."/>
            <person name="Pearce S."/>
            <person name="Lee S.F."/>
            <person name="McElroy K."/>
            <person name="Stocker A."/>
            <person name="Shirriffs J."/>
            <person name="Cockerell F."/>
            <person name="Coppin C."/>
            <person name="Sgro C.M."/>
            <person name="Karger A."/>
            <person name="Cain J.W."/>
            <person name="Weber J.A."/>
            <person name="Santpere G."/>
            <person name="Kirschner M.W."/>
            <person name="Hoffmann A.A."/>
            <person name="Oakeshott J.G."/>
            <person name="Zhang G."/>
        </authorList>
    </citation>
    <scope>NUCLEOTIDE SEQUENCE</scope>
    <source>
        <strain evidence="13">BGI-SZ-2011g</strain>
    </source>
</reference>
<keyword evidence="7" id="KW-0694">RNA-binding</keyword>
<feature type="region of interest" description="Disordered" evidence="11">
    <location>
        <begin position="206"/>
        <end position="276"/>
    </location>
</feature>
<evidence type="ECO:0000313" key="14">
    <source>
        <dbReference type="Proteomes" id="UP001200034"/>
    </source>
</evidence>
<keyword evidence="8" id="KW-0653">Protein transport</keyword>
<feature type="compositionally biased region" description="Polar residues" evidence="11">
    <location>
        <begin position="416"/>
        <end position="425"/>
    </location>
</feature>
<evidence type="ECO:0000313" key="13">
    <source>
        <dbReference type="EMBL" id="KAH8370899.1"/>
    </source>
</evidence>
<evidence type="ECO:0000256" key="11">
    <source>
        <dbReference type="SAM" id="MobiDB-lite"/>
    </source>
</evidence>
<evidence type="ECO:0000256" key="3">
    <source>
        <dbReference type="ARBA" id="ARBA00006094"/>
    </source>
</evidence>
<feature type="compositionally biased region" description="Basic residues" evidence="11">
    <location>
        <begin position="240"/>
        <end position="252"/>
    </location>
</feature>
<evidence type="ECO:0000256" key="1">
    <source>
        <dbReference type="ARBA" id="ARBA00004123"/>
    </source>
</evidence>
<organism evidence="13 14">
    <name type="scientific">Drosophila rubida</name>
    <dbReference type="NCBI Taxonomy" id="30044"/>
    <lineage>
        <taxon>Eukaryota</taxon>
        <taxon>Metazoa</taxon>
        <taxon>Ecdysozoa</taxon>
        <taxon>Arthropoda</taxon>
        <taxon>Hexapoda</taxon>
        <taxon>Insecta</taxon>
        <taxon>Pterygota</taxon>
        <taxon>Neoptera</taxon>
        <taxon>Endopterygota</taxon>
        <taxon>Diptera</taxon>
        <taxon>Brachycera</taxon>
        <taxon>Muscomorpha</taxon>
        <taxon>Ephydroidea</taxon>
        <taxon>Drosophilidae</taxon>
        <taxon>Drosophila</taxon>
    </lineage>
</organism>
<proteinExistence type="inferred from homology"/>
<dbReference type="PANTHER" id="PTHR13135">
    <property type="entry name" value="CYTOSOLIC RESINIFERATOXIN BINDING PROTEIN RBP-26"/>
    <property type="match status" value="1"/>
</dbReference>
<feature type="compositionally biased region" description="Low complexity" evidence="11">
    <location>
        <begin position="253"/>
        <end position="264"/>
    </location>
</feature>
<dbReference type="Gene3D" id="1.10.10.1440">
    <property type="entry name" value="PHAX RNA-binding domain"/>
    <property type="match status" value="1"/>
</dbReference>
<gene>
    <name evidence="13" type="ORF">KR093_005510</name>
</gene>
<evidence type="ECO:0000256" key="9">
    <source>
        <dbReference type="ARBA" id="ARBA00023242"/>
    </source>
</evidence>
<keyword evidence="14" id="KW-1185">Reference proteome</keyword>
<evidence type="ECO:0000256" key="8">
    <source>
        <dbReference type="ARBA" id="ARBA00022927"/>
    </source>
</evidence>
<keyword evidence="5" id="KW-0813">Transport</keyword>
<evidence type="ECO:0000256" key="6">
    <source>
        <dbReference type="ARBA" id="ARBA00022490"/>
    </source>
</evidence>
<feature type="region of interest" description="Disordered" evidence="11">
    <location>
        <begin position="84"/>
        <end position="106"/>
    </location>
</feature>